<organism evidence="2 3">
    <name type="scientific">Streptomyces sanglieri</name>
    <dbReference type="NCBI Taxonomy" id="193460"/>
    <lineage>
        <taxon>Bacteria</taxon>
        <taxon>Bacillati</taxon>
        <taxon>Actinomycetota</taxon>
        <taxon>Actinomycetes</taxon>
        <taxon>Kitasatosporales</taxon>
        <taxon>Streptomycetaceae</taxon>
        <taxon>Streptomyces</taxon>
    </lineage>
</organism>
<accession>A0ABW2WSQ9</accession>
<proteinExistence type="predicted"/>
<feature type="region of interest" description="Disordered" evidence="1">
    <location>
        <begin position="1"/>
        <end position="93"/>
    </location>
</feature>
<name>A0ABW2WSQ9_9ACTN</name>
<feature type="compositionally biased region" description="Basic and acidic residues" evidence="1">
    <location>
        <begin position="42"/>
        <end position="57"/>
    </location>
</feature>
<keyword evidence="3" id="KW-1185">Reference proteome</keyword>
<comment type="caution">
    <text evidence="2">The sequence shown here is derived from an EMBL/GenBank/DDBJ whole genome shotgun (WGS) entry which is preliminary data.</text>
</comment>
<evidence type="ECO:0000313" key="2">
    <source>
        <dbReference type="EMBL" id="MFD0623386.1"/>
    </source>
</evidence>
<protein>
    <submittedName>
        <fullName evidence="2">Uncharacterized protein</fullName>
    </submittedName>
</protein>
<dbReference type="EMBL" id="JBHTGL010000008">
    <property type="protein sequence ID" value="MFD0623386.1"/>
    <property type="molecule type" value="Genomic_DNA"/>
</dbReference>
<dbReference type="Proteomes" id="UP001596915">
    <property type="component" value="Unassembled WGS sequence"/>
</dbReference>
<evidence type="ECO:0000313" key="3">
    <source>
        <dbReference type="Proteomes" id="UP001596915"/>
    </source>
</evidence>
<sequence length="93" mass="10156">MSETGDGHNLVRIDADNTARRKEVVARHGRPVITLVGGQGAEESRLLARHADRDKEPAQGNRQPGPAVGTQKPGSETGRNPARLRIWATRPCW</sequence>
<reference evidence="3" key="1">
    <citation type="journal article" date="2019" name="Int. J. Syst. Evol. Microbiol.">
        <title>The Global Catalogue of Microorganisms (GCM) 10K type strain sequencing project: providing services to taxonomists for standard genome sequencing and annotation.</title>
        <authorList>
            <consortium name="The Broad Institute Genomics Platform"/>
            <consortium name="The Broad Institute Genome Sequencing Center for Infectious Disease"/>
            <person name="Wu L."/>
            <person name="Ma J."/>
        </authorList>
    </citation>
    <scope>NUCLEOTIDE SEQUENCE [LARGE SCALE GENOMIC DNA]</scope>
    <source>
        <strain evidence="3">JCM 12607</strain>
    </source>
</reference>
<feature type="compositionally biased region" description="Basic and acidic residues" evidence="1">
    <location>
        <begin position="1"/>
        <end position="26"/>
    </location>
</feature>
<gene>
    <name evidence="2" type="ORF">ACFQ2K_11820</name>
</gene>
<evidence type="ECO:0000256" key="1">
    <source>
        <dbReference type="SAM" id="MobiDB-lite"/>
    </source>
</evidence>